<dbReference type="GO" id="GO:0016887">
    <property type="term" value="F:ATP hydrolysis activity"/>
    <property type="evidence" value="ECO:0007669"/>
    <property type="project" value="InterPro"/>
</dbReference>
<dbReference type="InterPro" id="IPR027417">
    <property type="entry name" value="P-loop_NTPase"/>
</dbReference>
<dbReference type="Pfam" id="PF00005">
    <property type="entry name" value="ABC_tran"/>
    <property type="match status" value="2"/>
</dbReference>
<dbReference type="InterPro" id="IPR003593">
    <property type="entry name" value="AAA+_ATPase"/>
</dbReference>
<dbReference type="RefSeq" id="WP_121194960.1">
    <property type="nucleotide sequence ID" value="NZ_RBWV01000016.1"/>
</dbReference>
<dbReference type="InterPro" id="IPR032781">
    <property type="entry name" value="ABC_tran_Xtn"/>
</dbReference>
<dbReference type="InterPro" id="IPR003439">
    <property type="entry name" value="ABC_transporter-like_ATP-bd"/>
</dbReference>
<proteinExistence type="predicted"/>
<dbReference type="InParanoid" id="A0A420XL11"/>
<evidence type="ECO:0000313" key="6">
    <source>
        <dbReference type="Proteomes" id="UP000281955"/>
    </source>
</evidence>
<dbReference type="PROSITE" id="PS00211">
    <property type="entry name" value="ABC_TRANSPORTER_1"/>
    <property type="match status" value="2"/>
</dbReference>
<keyword evidence="2 5" id="KW-0067">ATP-binding</keyword>
<dbReference type="Gene3D" id="3.40.50.300">
    <property type="entry name" value="P-loop containing nucleotide triphosphate hydrolases"/>
    <property type="match status" value="2"/>
</dbReference>
<dbReference type="Pfam" id="PF12848">
    <property type="entry name" value="ABC_tran_Xtn"/>
    <property type="match status" value="1"/>
</dbReference>
<accession>A0A420XL11</accession>
<dbReference type="InterPro" id="IPR017871">
    <property type="entry name" value="ABC_transporter-like_CS"/>
</dbReference>
<evidence type="ECO:0000256" key="1">
    <source>
        <dbReference type="ARBA" id="ARBA00022741"/>
    </source>
</evidence>
<dbReference type="PANTHER" id="PTHR42855:SF1">
    <property type="entry name" value="ABC TRANSPORTER DOMAIN-CONTAINING PROTEIN"/>
    <property type="match status" value="1"/>
</dbReference>
<organism evidence="5 6">
    <name type="scientific">Motilibacter peucedani</name>
    <dbReference type="NCBI Taxonomy" id="598650"/>
    <lineage>
        <taxon>Bacteria</taxon>
        <taxon>Bacillati</taxon>
        <taxon>Actinomycetota</taxon>
        <taxon>Actinomycetes</taxon>
        <taxon>Motilibacterales</taxon>
        <taxon>Motilibacteraceae</taxon>
        <taxon>Motilibacter</taxon>
    </lineage>
</organism>
<gene>
    <name evidence="5" type="ORF">CLV35_3727</name>
</gene>
<keyword evidence="1" id="KW-0547">Nucleotide-binding</keyword>
<dbReference type="InterPro" id="IPR037118">
    <property type="entry name" value="Val-tRNA_synth_C_sf"/>
</dbReference>
<keyword evidence="6" id="KW-1185">Reference proteome</keyword>
<feature type="domain" description="ABC transporter" evidence="4">
    <location>
        <begin position="293"/>
        <end position="512"/>
    </location>
</feature>
<dbReference type="Proteomes" id="UP000281955">
    <property type="component" value="Unassembled WGS sequence"/>
</dbReference>
<evidence type="ECO:0000259" key="4">
    <source>
        <dbReference type="PROSITE" id="PS50893"/>
    </source>
</evidence>
<keyword evidence="3" id="KW-0175">Coiled coil</keyword>
<dbReference type="SMART" id="SM00382">
    <property type="entry name" value="AAA"/>
    <property type="match status" value="2"/>
</dbReference>
<dbReference type="CDD" id="cd03221">
    <property type="entry name" value="ABCF_EF-3"/>
    <property type="match status" value="2"/>
</dbReference>
<dbReference type="PROSITE" id="PS50893">
    <property type="entry name" value="ABC_TRANSPORTER_2"/>
    <property type="match status" value="2"/>
</dbReference>
<name>A0A420XL11_9ACTN</name>
<dbReference type="Gene3D" id="1.10.287.380">
    <property type="entry name" value="Valyl-tRNA synthetase, C-terminal domain"/>
    <property type="match status" value="1"/>
</dbReference>
<dbReference type="InterPro" id="IPR032524">
    <property type="entry name" value="ABC_tran_C"/>
</dbReference>
<comment type="caution">
    <text evidence="5">The sequence shown here is derived from an EMBL/GenBank/DDBJ whole genome shotgun (WGS) entry which is preliminary data.</text>
</comment>
<dbReference type="OrthoDB" id="3207002at2"/>
<evidence type="ECO:0000256" key="2">
    <source>
        <dbReference type="ARBA" id="ARBA00022840"/>
    </source>
</evidence>
<dbReference type="AlphaFoldDB" id="A0A420XL11"/>
<protein>
    <submittedName>
        <fullName evidence="5">ATP-binding cassette subfamily F protein uup</fullName>
    </submittedName>
</protein>
<reference evidence="5 6" key="1">
    <citation type="submission" date="2018-10" db="EMBL/GenBank/DDBJ databases">
        <title>Genomic Encyclopedia of Archaeal and Bacterial Type Strains, Phase II (KMG-II): from individual species to whole genera.</title>
        <authorList>
            <person name="Goeker M."/>
        </authorList>
    </citation>
    <scope>NUCLEOTIDE SEQUENCE [LARGE SCALE GENOMIC DNA]</scope>
    <source>
        <strain evidence="5 6">RP-AC37</strain>
    </source>
</reference>
<dbReference type="EMBL" id="RBWV01000016">
    <property type="protein sequence ID" value="RKS68598.1"/>
    <property type="molecule type" value="Genomic_DNA"/>
</dbReference>
<feature type="coiled-coil region" evidence="3">
    <location>
        <begin position="530"/>
        <end position="588"/>
    </location>
</feature>
<dbReference type="InterPro" id="IPR051309">
    <property type="entry name" value="ABCF_ATPase"/>
</dbReference>
<dbReference type="Pfam" id="PF16326">
    <property type="entry name" value="ABC_tran_CTD"/>
    <property type="match status" value="1"/>
</dbReference>
<sequence length="595" mass="64560">MAVRTLAALEGVTKSWGTRTLLDDVTIGVAAGARIGIVGRNGGGKTTLLEVLSKLTPPDSGRVIHAGGLHLGALTQVDDLPTGVDVRTVVVGNRPEHEWAGDARVRDVLDGLFGGVERFAALERDASGLSGGERRRIALARLLVTSEATDDDLLLLDEPTNHLDVEGVDWLARHLARRRGSLVVVTHDRWFLDSVVDRTWEVSDGRVHDYEGGYSAYVLARAERAARESTEEAKRQNLMRKELAWLRRGAPARTSKPKFRIAAADALIADVPPVRDTVELVKFASARLGKTVLELEDVTVTVPGRTLLDDVTWRLGPGDRLGLVGVNGAGKTSLLRVLAGAAAPAAGRVRTGSTVRIAYLSQEAAELPDSKRVIEAVEEVKQSVDLGKGREQSASQLLETLGFGRDRQWTPVGDLSGGERRRLQLLRLLMTEPNVLLLDEPTNDLDTDTLASLEDLLDGFAGTLVVVSHDRYFLERSCDSTWALLGDGAVRHLPGGVEEYLARREALVVAEDARAAAPARPAGTTASADSRAARKELTRIERALERLTTRESELHTAMADSATDHERVLALDAELRTVSAERADLEERWLELSVD</sequence>
<evidence type="ECO:0000313" key="5">
    <source>
        <dbReference type="EMBL" id="RKS68598.1"/>
    </source>
</evidence>
<dbReference type="SUPFAM" id="SSF52540">
    <property type="entry name" value="P-loop containing nucleoside triphosphate hydrolases"/>
    <property type="match status" value="2"/>
</dbReference>
<dbReference type="GO" id="GO:0005524">
    <property type="term" value="F:ATP binding"/>
    <property type="evidence" value="ECO:0007669"/>
    <property type="project" value="UniProtKB-KW"/>
</dbReference>
<feature type="domain" description="ABC transporter" evidence="4">
    <location>
        <begin position="7"/>
        <end position="229"/>
    </location>
</feature>
<dbReference type="GO" id="GO:0003677">
    <property type="term" value="F:DNA binding"/>
    <property type="evidence" value="ECO:0007669"/>
    <property type="project" value="InterPro"/>
</dbReference>
<dbReference type="PANTHER" id="PTHR42855">
    <property type="entry name" value="ABC TRANSPORTER ATP-BINDING SUBUNIT"/>
    <property type="match status" value="1"/>
</dbReference>
<evidence type="ECO:0000256" key="3">
    <source>
        <dbReference type="SAM" id="Coils"/>
    </source>
</evidence>